<organism evidence="7 8">
    <name type="scientific">Colius striatus</name>
    <name type="common">Speckled mousebird</name>
    <dbReference type="NCBI Taxonomy" id="57412"/>
    <lineage>
        <taxon>Eukaryota</taxon>
        <taxon>Metazoa</taxon>
        <taxon>Chordata</taxon>
        <taxon>Craniata</taxon>
        <taxon>Vertebrata</taxon>
        <taxon>Euteleostomi</taxon>
        <taxon>Archelosauria</taxon>
        <taxon>Archosauria</taxon>
        <taxon>Dinosauria</taxon>
        <taxon>Saurischia</taxon>
        <taxon>Theropoda</taxon>
        <taxon>Coelurosauria</taxon>
        <taxon>Aves</taxon>
        <taxon>Neognathae</taxon>
        <taxon>Neoaves</taxon>
        <taxon>Telluraves</taxon>
        <taxon>Coraciimorphae</taxon>
        <taxon>Coliiformes</taxon>
        <taxon>Coliidae</taxon>
        <taxon>Colius</taxon>
    </lineage>
</organism>
<dbReference type="GO" id="GO:0003735">
    <property type="term" value="F:structural constituent of ribosome"/>
    <property type="evidence" value="ECO:0007669"/>
    <property type="project" value="InterPro"/>
</dbReference>
<evidence type="ECO:0000256" key="1">
    <source>
        <dbReference type="ARBA" id="ARBA00008672"/>
    </source>
</evidence>
<dbReference type="GO" id="GO:0022625">
    <property type="term" value="C:cytosolic large ribosomal subunit"/>
    <property type="evidence" value="ECO:0007669"/>
    <property type="project" value="UniProtKB-ARBA"/>
</dbReference>
<evidence type="ECO:0000313" key="7">
    <source>
        <dbReference type="EMBL" id="KFP32240.1"/>
    </source>
</evidence>
<gene>
    <name evidence="7" type="ORF">N325_04093</name>
</gene>
<dbReference type="GO" id="GO:0008270">
    <property type="term" value="F:zinc ion binding"/>
    <property type="evidence" value="ECO:0007669"/>
    <property type="project" value="UniProtKB-KW"/>
</dbReference>
<keyword evidence="3" id="KW-0863">Zinc-finger</keyword>
<evidence type="ECO:0000313" key="8">
    <source>
        <dbReference type="Proteomes" id="UP000053615"/>
    </source>
</evidence>
<dbReference type="Gene3D" id="2.20.25.30">
    <property type="match status" value="1"/>
</dbReference>
<keyword evidence="6" id="KW-0687">Ribonucleoprotein</keyword>
<name>A0A091K5A7_COLST</name>
<reference evidence="7 8" key="1">
    <citation type="submission" date="2014-04" db="EMBL/GenBank/DDBJ databases">
        <title>Genome evolution of avian class.</title>
        <authorList>
            <person name="Zhang G."/>
            <person name="Li C."/>
        </authorList>
    </citation>
    <scope>NUCLEOTIDE SEQUENCE [LARGE SCALE GENOMIC DNA]</scope>
    <source>
        <strain evidence="7">BGI_N325</strain>
    </source>
</reference>
<keyword evidence="2" id="KW-0479">Metal-binding</keyword>
<dbReference type="PANTHER" id="PTHR48188:SF3">
    <property type="entry name" value="60S RIBOSOMAL PROTEIN L37A-RELATED"/>
    <property type="match status" value="1"/>
</dbReference>
<dbReference type="AlphaFoldDB" id="A0A091K5A7"/>
<dbReference type="PANTHER" id="PTHR48188">
    <property type="entry name" value="60S RIBOSOMAL PROTEIN L43"/>
    <property type="match status" value="1"/>
</dbReference>
<proteinExistence type="inferred from homology"/>
<evidence type="ECO:0000256" key="2">
    <source>
        <dbReference type="ARBA" id="ARBA00022723"/>
    </source>
</evidence>
<dbReference type="InterPro" id="IPR011331">
    <property type="entry name" value="Ribosomal_eL37/eL43"/>
</dbReference>
<protein>
    <submittedName>
        <fullName evidence="7">60S ribosomal protein L37a</fullName>
    </submittedName>
</protein>
<sequence>MAKHTKKVRIVDKYGTSYGASLRKIVKKFKISQHAKHTCSFCGKTK</sequence>
<evidence type="ECO:0000256" key="3">
    <source>
        <dbReference type="ARBA" id="ARBA00022771"/>
    </source>
</evidence>
<feature type="non-terminal residue" evidence="7">
    <location>
        <position position="46"/>
    </location>
</feature>
<dbReference type="InterPro" id="IPR011332">
    <property type="entry name" value="Ribosomal_zn-bd"/>
</dbReference>
<accession>A0A091K5A7</accession>
<dbReference type="GO" id="GO:0006412">
    <property type="term" value="P:translation"/>
    <property type="evidence" value="ECO:0007669"/>
    <property type="project" value="InterPro"/>
</dbReference>
<comment type="similarity">
    <text evidence="1">Belongs to the eukaryotic ribosomal protein eL43 family.</text>
</comment>
<evidence type="ECO:0000256" key="5">
    <source>
        <dbReference type="ARBA" id="ARBA00022980"/>
    </source>
</evidence>
<dbReference type="SUPFAM" id="SSF57829">
    <property type="entry name" value="Zn-binding ribosomal proteins"/>
    <property type="match status" value="1"/>
</dbReference>
<evidence type="ECO:0000256" key="6">
    <source>
        <dbReference type="ARBA" id="ARBA00023274"/>
    </source>
</evidence>
<keyword evidence="8" id="KW-1185">Reference proteome</keyword>
<dbReference type="Pfam" id="PF01780">
    <property type="entry name" value="Ribosomal_L37ae"/>
    <property type="match status" value="1"/>
</dbReference>
<dbReference type="InterPro" id="IPR002674">
    <property type="entry name" value="Ribosomal_eL43"/>
</dbReference>
<dbReference type="Proteomes" id="UP000053615">
    <property type="component" value="Unassembled WGS sequence"/>
</dbReference>
<evidence type="ECO:0000256" key="4">
    <source>
        <dbReference type="ARBA" id="ARBA00022833"/>
    </source>
</evidence>
<dbReference type="EMBL" id="KK545532">
    <property type="protein sequence ID" value="KFP32240.1"/>
    <property type="molecule type" value="Genomic_DNA"/>
</dbReference>
<keyword evidence="4" id="KW-0862">Zinc</keyword>
<keyword evidence="5 7" id="KW-0689">Ribosomal protein</keyword>
<dbReference type="GO" id="GO:0070180">
    <property type="term" value="F:large ribosomal subunit rRNA binding"/>
    <property type="evidence" value="ECO:0007669"/>
    <property type="project" value="TreeGrafter"/>
</dbReference>